<keyword evidence="27" id="KW-1185">Reference proteome</keyword>
<dbReference type="FunFam" id="1.10.287.690:FF:000002">
    <property type="entry name" value="DNA polymerase zeta"/>
    <property type="match status" value="1"/>
</dbReference>
<dbReference type="InterPro" id="IPR030559">
    <property type="entry name" value="PolZ_Rev3"/>
</dbReference>
<evidence type="ECO:0000256" key="20">
    <source>
        <dbReference type="RuleBase" id="RU000442"/>
    </source>
</evidence>
<organism evidence="26 27">
    <name type="scientific">Ceriporiopsis subvermispora (strain B)</name>
    <name type="common">White-rot fungus</name>
    <name type="synonym">Gelatoporia subvermispora</name>
    <dbReference type="NCBI Taxonomy" id="914234"/>
    <lineage>
        <taxon>Eukaryota</taxon>
        <taxon>Fungi</taxon>
        <taxon>Dikarya</taxon>
        <taxon>Basidiomycota</taxon>
        <taxon>Agaricomycotina</taxon>
        <taxon>Agaricomycetes</taxon>
        <taxon>Polyporales</taxon>
        <taxon>Gelatoporiaceae</taxon>
        <taxon>Gelatoporia</taxon>
    </lineage>
</organism>
<dbReference type="Gene3D" id="3.30.420.10">
    <property type="entry name" value="Ribonuclease H-like superfamily/Ribonuclease H"/>
    <property type="match status" value="1"/>
</dbReference>
<keyword evidence="5 20" id="KW-0808">Transferase</keyword>
<sequence length="1717" mass="193170">MKRNPFSAKSQYIRAIILVKGVHFYGFHASYSPFLKVHIIDPAFVNRAVTILQSGTVMKTRFLVYESHLSYPLQFLCDFGLYGCGWLDLGEVWDRRGDRHQYQEDRSQDLDQDDVDVAFRLSPYSRQSRMPLEVDVAAHQILNRHMLSARSWHHELRIPAPPLPSEPLVLGVRELWEDERRRRLAKGLPPSPEVPRDLSEKSRSSGGGWVSEARWWDEIKERITRENVERPLQSSGSWERWVMTTFESVEALWEDEYKTWRPEDVVVEPRDQSSSDKPQANPYDTHRLAKLSSQSPRAATHDELKAEVDEAMLTSQAVVQMVASEEEAWDQLVNGYQDQDEADDEEQLVEDGPPPDLQDIDDQSDSGHLEDNSIRPPDSAKSSNAFEEAWSKLAEPPKSQLPPKVPEAVRTPRKRKLSDITELVVQSPNTPSNTAWLSEHHKLTDVRRTPIVSLMAPGPQAPMQSPSPLPSPTAPASHVLQEILPPTMPASHMIMRERYDGAHEASSESLPPTLPATHMIDGYRSSQQNGPLSLPPTLPASHMLDLIGEGRYRNEPMADAPEQDQYVPTPLSDISSRFNASKRAVLEDGLTMEISIRDIPRSEGAESTGLPESMVPTTGSAEEEAFWSNAGQDMRPQKRLRLADDLERVSTSVSSASRTPLSLLSVQTQGSCKFYDLSTFHQASANSYLYRPLPPSAAELLGSVEDYNLPSKIYRSAYYSKEGDAPERGREYAGLVFHLKGGGGLAMLDPWDESSSASKANPSSGTSLGRDGAYGWEYASLPPSARQTRLWLREHPVERSNSTRARHPSQIEGPTQANPYGLRNATPAAKPKTARERRNMSLLSLEVFAPSRDGRLPNFEEDEIAAVFWSYQDSGFDSEIDGRFLCESGIIVVTSHQLDPKRLRNLSLDVVSSELDLLNTTIDIVRALDPDIVTGWQIQTASWGYLNARAQTYGYEIGEQISRAPGRPAGGGTDQWGARTTSTFKVTGRHVLNTWRIVRSENSFTSYTFENAVFQILHKRTPYYTLQTLTDWYNSPVPARTIQLLRYFSHRTASVLEVLHAAEVVTKNAEFARIFGVDFFSVLSRGSQFKVESFMFRIAKPESFVLLSPSKQDVGKQNAAECMPLIMEPLSAFYSSPLVVLDFQSLYPSIMIAYNYCYSTCLGRVTDFKGQYKFGVTDLRLPPGLLDTLKDHINVAANGIMYVKPEVRKGLLGRMLTELLDTRVMVKQAMKGVKEDKGLKRVLEARQLALKFIANVTYGYTSATYSGRMPAVEIADSIVQSGRETLEKAVRVIDSTKKWGAKVVYGDTDSLFIYLRGKTKEQAFRIGQDMADTITAMHPAPIKLKFEKVYLPCVLLAKKRYVGFKYENPDEVEPSFDAKGIETVRRDGVPAQQKMVETCLKILFRTQDLSMVKEYCYQSWSRILENRVSIQDFIFAKEVKMGTYSDKGPPPPGVAVAARHMLEDPNYEPQYGDRVPYVIVRGDPGSRLVDRAVAPEVLLDNPHKHLDAMYYISRVLIPPLERVFNLIGADVRAWFDGMPRALRADVPDSIMMSPRKSPKKQQKDVADYSPFKIDEHFGSSRCMLCESFTDIDEPICEICLMDPQVAITGLLSRLKVTEDRLKDVQAVCSSCCGTAQAEPVHCESLDCPWLFERKKAEHKAETLAEVQDFVHELEEACELEDDEQRDAYDSVEEEAEEAEESQESQGSESEYYEVEGL</sequence>
<dbReference type="GO" id="GO:0051539">
    <property type="term" value="F:4 iron, 4 sulfur cluster binding"/>
    <property type="evidence" value="ECO:0007669"/>
    <property type="project" value="UniProtKB-KW"/>
</dbReference>
<keyword evidence="15 20" id="KW-0238">DNA-binding</keyword>
<dbReference type="GO" id="GO:0003677">
    <property type="term" value="F:DNA binding"/>
    <property type="evidence" value="ECO:0007669"/>
    <property type="project" value="UniProtKB-KW"/>
</dbReference>
<dbReference type="Pfam" id="PF14260">
    <property type="entry name" value="zf-C4pol"/>
    <property type="match status" value="1"/>
</dbReference>
<keyword evidence="7 20" id="KW-0235">DNA replication</keyword>
<gene>
    <name evidence="26" type="ORF">CERSUDRAFT_90650</name>
</gene>
<evidence type="ECO:0000256" key="11">
    <source>
        <dbReference type="ARBA" id="ARBA00022833"/>
    </source>
</evidence>
<evidence type="ECO:0000259" key="23">
    <source>
        <dbReference type="Pfam" id="PF03104"/>
    </source>
</evidence>
<dbReference type="GO" id="GO:0016035">
    <property type="term" value="C:zeta DNA polymerase complex"/>
    <property type="evidence" value="ECO:0007669"/>
    <property type="project" value="InterPro"/>
</dbReference>
<dbReference type="InterPro" id="IPR036397">
    <property type="entry name" value="RNaseH_sf"/>
</dbReference>
<evidence type="ECO:0000256" key="21">
    <source>
        <dbReference type="SAM" id="MobiDB-lite"/>
    </source>
</evidence>
<dbReference type="PRINTS" id="PR00106">
    <property type="entry name" value="DNAPOLB"/>
</dbReference>
<keyword evidence="17 20" id="KW-0539">Nucleus</keyword>
<keyword evidence="11 20" id="KW-0862">Zinc</keyword>
<dbReference type="InterPro" id="IPR006134">
    <property type="entry name" value="DNA-dir_DNA_pol_B_multi_dom"/>
</dbReference>
<feature type="domain" description="DNA polymerase delta/zeta catalytic subunit N-terminal" evidence="25">
    <location>
        <begin position="2"/>
        <end position="45"/>
    </location>
</feature>
<feature type="domain" description="C4-type zinc-finger of DNA polymerase delta" evidence="24">
    <location>
        <begin position="1582"/>
        <end position="1653"/>
    </location>
</feature>
<dbReference type="Gene3D" id="1.10.287.690">
    <property type="entry name" value="Helix hairpin bin"/>
    <property type="match status" value="1"/>
</dbReference>
<keyword evidence="12 20" id="KW-0239">DNA-directed DNA polymerase</keyword>
<comment type="catalytic activity">
    <reaction evidence="18 20">
        <text>DNA(n) + a 2'-deoxyribonucleoside 5'-triphosphate = DNA(n+1) + diphosphate</text>
        <dbReference type="Rhea" id="RHEA:22508"/>
        <dbReference type="Rhea" id="RHEA-COMP:17339"/>
        <dbReference type="Rhea" id="RHEA-COMP:17340"/>
        <dbReference type="ChEBI" id="CHEBI:33019"/>
        <dbReference type="ChEBI" id="CHEBI:61560"/>
        <dbReference type="ChEBI" id="CHEBI:173112"/>
        <dbReference type="EC" id="2.7.7.7"/>
    </reaction>
</comment>
<dbReference type="InterPro" id="IPR025687">
    <property type="entry name" value="Znf-C4pol"/>
</dbReference>
<dbReference type="OrthoDB" id="2414538at2759"/>
<feature type="compositionally biased region" description="Acidic residues" evidence="21">
    <location>
        <begin position="1680"/>
        <end position="1702"/>
    </location>
</feature>
<evidence type="ECO:0000256" key="9">
    <source>
        <dbReference type="ARBA" id="ARBA00022763"/>
    </source>
</evidence>
<evidence type="ECO:0000256" key="6">
    <source>
        <dbReference type="ARBA" id="ARBA00022695"/>
    </source>
</evidence>
<feature type="region of interest" description="Disordered" evidence="21">
    <location>
        <begin position="798"/>
        <end position="835"/>
    </location>
</feature>
<dbReference type="PROSITE" id="PS00116">
    <property type="entry name" value="DNA_POLYMERASE_B"/>
    <property type="match status" value="1"/>
</dbReference>
<protein>
    <recommendedName>
        <fullName evidence="20">DNA polymerase</fullName>
        <ecNumber evidence="20">2.7.7.7</ecNumber>
    </recommendedName>
</protein>
<dbReference type="PANTHER" id="PTHR45812">
    <property type="entry name" value="DNA POLYMERASE ZETA CATALYTIC SUBUNIT"/>
    <property type="match status" value="1"/>
</dbReference>
<comment type="subunit">
    <text evidence="19">Forms DNA polymerase zeta with REV7.</text>
</comment>
<feature type="region of interest" description="Disordered" evidence="21">
    <location>
        <begin position="186"/>
        <end position="208"/>
    </location>
</feature>
<dbReference type="Gene3D" id="3.30.342.10">
    <property type="entry name" value="DNA Polymerase, chain B, domain 1"/>
    <property type="match status" value="1"/>
</dbReference>
<dbReference type="Pfam" id="PF03104">
    <property type="entry name" value="DNA_pol_B_exo1"/>
    <property type="match status" value="1"/>
</dbReference>
<dbReference type="STRING" id="914234.M2PYS0"/>
<dbReference type="CDD" id="cd05534">
    <property type="entry name" value="POLBc_zeta"/>
    <property type="match status" value="1"/>
</dbReference>
<dbReference type="EMBL" id="KB445791">
    <property type="protein sequence ID" value="EMD42049.1"/>
    <property type="molecule type" value="Genomic_DNA"/>
</dbReference>
<dbReference type="Pfam" id="PF00136">
    <property type="entry name" value="DNA_pol_B"/>
    <property type="match status" value="1"/>
</dbReference>
<evidence type="ECO:0000313" key="26">
    <source>
        <dbReference type="EMBL" id="EMD42049.1"/>
    </source>
</evidence>
<dbReference type="GO" id="GO:0042276">
    <property type="term" value="P:error-prone translesion synthesis"/>
    <property type="evidence" value="ECO:0007669"/>
    <property type="project" value="TreeGrafter"/>
</dbReference>
<feature type="compositionally biased region" description="Acidic residues" evidence="21">
    <location>
        <begin position="338"/>
        <end position="349"/>
    </location>
</feature>
<dbReference type="GO" id="GO:0005634">
    <property type="term" value="C:nucleus"/>
    <property type="evidence" value="ECO:0007669"/>
    <property type="project" value="UniProtKB-SubCell"/>
</dbReference>
<feature type="region of interest" description="Disordered" evidence="21">
    <location>
        <begin position="1680"/>
        <end position="1717"/>
    </location>
</feature>
<dbReference type="SUPFAM" id="SSF56672">
    <property type="entry name" value="DNA/RNA polymerases"/>
    <property type="match status" value="1"/>
</dbReference>
<evidence type="ECO:0000256" key="13">
    <source>
        <dbReference type="ARBA" id="ARBA00023004"/>
    </source>
</evidence>
<dbReference type="InterPro" id="IPR023211">
    <property type="entry name" value="DNA_pol_palm_dom_sf"/>
</dbReference>
<keyword evidence="8 20" id="KW-0479">Metal-binding</keyword>
<evidence type="ECO:0000256" key="12">
    <source>
        <dbReference type="ARBA" id="ARBA00022932"/>
    </source>
</evidence>
<feature type="domain" description="DNA-directed DNA polymerase family B multifunctional" evidence="22">
    <location>
        <begin position="1079"/>
        <end position="1526"/>
    </location>
</feature>
<dbReference type="GO" id="GO:0003887">
    <property type="term" value="F:DNA-directed DNA polymerase activity"/>
    <property type="evidence" value="ECO:0007669"/>
    <property type="project" value="UniProtKB-KW"/>
</dbReference>
<keyword evidence="9" id="KW-0227">DNA damage</keyword>
<dbReference type="GO" id="GO:0008270">
    <property type="term" value="F:zinc ion binding"/>
    <property type="evidence" value="ECO:0007669"/>
    <property type="project" value="UniProtKB-KW"/>
</dbReference>
<accession>M2PYS0</accession>
<dbReference type="GO" id="GO:0000724">
    <property type="term" value="P:double-strand break repair via homologous recombination"/>
    <property type="evidence" value="ECO:0007669"/>
    <property type="project" value="TreeGrafter"/>
</dbReference>
<keyword evidence="4 20" id="KW-0004">4Fe-4S</keyword>
<dbReference type="Proteomes" id="UP000016930">
    <property type="component" value="Unassembled WGS sequence"/>
</dbReference>
<evidence type="ECO:0000256" key="3">
    <source>
        <dbReference type="ARBA" id="ARBA00005755"/>
    </source>
</evidence>
<dbReference type="SUPFAM" id="SSF53098">
    <property type="entry name" value="Ribonuclease H-like"/>
    <property type="match status" value="1"/>
</dbReference>
<evidence type="ECO:0000256" key="16">
    <source>
        <dbReference type="ARBA" id="ARBA00023204"/>
    </source>
</evidence>
<evidence type="ECO:0000256" key="19">
    <source>
        <dbReference type="ARBA" id="ARBA00066055"/>
    </source>
</evidence>
<dbReference type="InterPro" id="IPR006172">
    <property type="entry name" value="DNA-dir_DNA_pol_B"/>
</dbReference>
<evidence type="ECO:0000256" key="2">
    <source>
        <dbReference type="ARBA" id="ARBA00004123"/>
    </source>
</evidence>
<dbReference type="GO" id="GO:0000166">
    <property type="term" value="F:nucleotide binding"/>
    <property type="evidence" value="ECO:0007669"/>
    <property type="project" value="InterPro"/>
</dbReference>
<evidence type="ECO:0000259" key="22">
    <source>
        <dbReference type="Pfam" id="PF00136"/>
    </source>
</evidence>
<evidence type="ECO:0000259" key="25">
    <source>
        <dbReference type="Pfam" id="PF24055"/>
    </source>
</evidence>
<evidence type="ECO:0000313" key="27">
    <source>
        <dbReference type="Proteomes" id="UP000016930"/>
    </source>
</evidence>
<evidence type="ECO:0000256" key="18">
    <source>
        <dbReference type="ARBA" id="ARBA00049244"/>
    </source>
</evidence>
<dbReference type="Gene3D" id="1.10.132.60">
    <property type="entry name" value="DNA polymerase family B, C-terminal domain"/>
    <property type="match status" value="1"/>
</dbReference>
<dbReference type="FunFam" id="1.10.132.60:FF:000007">
    <property type="entry name" value="DNA polymerase"/>
    <property type="match status" value="1"/>
</dbReference>
<evidence type="ECO:0000256" key="1">
    <source>
        <dbReference type="ARBA" id="ARBA00001966"/>
    </source>
</evidence>
<comment type="similarity">
    <text evidence="3 20">Belongs to the DNA polymerase type-B family.</text>
</comment>
<dbReference type="InterPro" id="IPR017964">
    <property type="entry name" value="DNA-dir_DNA_pol_B_CS"/>
</dbReference>
<evidence type="ECO:0000256" key="8">
    <source>
        <dbReference type="ARBA" id="ARBA00022723"/>
    </source>
</evidence>
<proteinExistence type="inferred from homology"/>
<evidence type="ECO:0000256" key="15">
    <source>
        <dbReference type="ARBA" id="ARBA00023125"/>
    </source>
</evidence>
<keyword evidence="10 20" id="KW-0863">Zinc-finger</keyword>
<dbReference type="PANTHER" id="PTHR45812:SF1">
    <property type="entry name" value="DNA POLYMERASE ZETA CATALYTIC SUBUNIT"/>
    <property type="match status" value="1"/>
</dbReference>
<dbReference type="InterPro" id="IPR042087">
    <property type="entry name" value="DNA_pol_B_thumb"/>
</dbReference>
<feature type="compositionally biased region" description="Basic and acidic residues" evidence="21">
    <location>
        <begin position="194"/>
        <end position="203"/>
    </location>
</feature>
<evidence type="ECO:0000256" key="4">
    <source>
        <dbReference type="ARBA" id="ARBA00022485"/>
    </source>
</evidence>
<dbReference type="InterPro" id="IPR043502">
    <property type="entry name" value="DNA/RNA_pol_sf"/>
</dbReference>
<dbReference type="InterPro" id="IPR006133">
    <property type="entry name" value="DNA-dir_DNA_pol_B_exonuc"/>
</dbReference>
<keyword evidence="6 20" id="KW-0548">Nucleotidyltransferase</keyword>
<name>M2PYS0_CERS8</name>
<dbReference type="GO" id="GO:0006260">
    <property type="term" value="P:DNA replication"/>
    <property type="evidence" value="ECO:0007669"/>
    <property type="project" value="UniProtKB-KW"/>
</dbReference>
<dbReference type="CDD" id="cd05778">
    <property type="entry name" value="DNA_polB_zeta_exo"/>
    <property type="match status" value="1"/>
</dbReference>
<evidence type="ECO:0000256" key="14">
    <source>
        <dbReference type="ARBA" id="ARBA00023014"/>
    </source>
</evidence>
<dbReference type="InterPro" id="IPR012337">
    <property type="entry name" value="RNaseH-like_sf"/>
</dbReference>
<keyword evidence="13 20" id="KW-0408">Iron</keyword>
<reference evidence="26 27" key="1">
    <citation type="journal article" date="2012" name="Proc. Natl. Acad. Sci. U.S.A.">
        <title>Comparative genomics of Ceriporiopsis subvermispora and Phanerochaete chrysosporium provide insight into selective ligninolysis.</title>
        <authorList>
            <person name="Fernandez-Fueyo E."/>
            <person name="Ruiz-Duenas F.J."/>
            <person name="Ferreira P."/>
            <person name="Floudas D."/>
            <person name="Hibbett D.S."/>
            <person name="Canessa P."/>
            <person name="Larrondo L.F."/>
            <person name="James T.Y."/>
            <person name="Seelenfreund D."/>
            <person name="Lobos S."/>
            <person name="Polanco R."/>
            <person name="Tello M."/>
            <person name="Honda Y."/>
            <person name="Watanabe T."/>
            <person name="Watanabe T."/>
            <person name="Ryu J.S."/>
            <person name="Kubicek C.P."/>
            <person name="Schmoll M."/>
            <person name="Gaskell J."/>
            <person name="Hammel K.E."/>
            <person name="St John F.J."/>
            <person name="Vanden Wymelenberg A."/>
            <person name="Sabat G."/>
            <person name="Splinter BonDurant S."/>
            <person name="Syed K."/>
            <person name="Yadav J.S."/>
            <person name="Doddapaneni H."/>
            <person name="Subramanian V."/>
            <person name="Lavin J.L."/>
            <person name="Oguiza J.A."/>
            <person name="Perez G."/>
            <person name="Pisabarro A.G."/>
            <person name="Ramirez L."/>
            <person name="Santoyo F."/>
            <person name="Master E."/>
            <person name="Coutinho P.M."/>
            <person name="Henrissat B."/>
            <person name="Lombard V."/>
            <person name="Magnuson J.K."/>
            <person name="Kuees U."/>
            <person name="Hori C."/>
            <person name="Igarashi K."/>
            <person name="Samejima M."/>
            <person name="Held B.W."/>
            <person name="Barry K.W."/>
            <person name="LaButti K.M."/>
            <person name="Lapidus A."/>
            <person name="Lindquist E.A."/>
            <person name="Lucas S.M."/>
            <person name="Riley R."/>
            <person name="Salamov A.A."/>
            <person name="Hoffmeister D."/>
            <person name="Schwenk D."/>
            <person name="Hadar Y."/>
            <person name="Yarden O."/>
            <person name="de Vries R.P."/>
            <person name="Wiebenga A."/>
            <person name="Stenlid J."/>
            <person name="Eastwood D."/>
            <person name="Grigoriev I.V."/>
            <person name="Berka R.M."/>
            <person name="Blanchette R.A."/>
            <person name="Kersten P."/>
            <person name="Martinez A.T."/>
            <person name="Vicuna R."/>
            <person name="Cullen D."/>
        </authorList>
    </citation>
    <scope>NUCLEOTIDE SEQUENCE [LARGE SCALE GENOMIC DNA]</scope>
    <source>
        <strain evidence="26 27">B</strain>
    </source>
</reference>
<evidence type="ECO:0000259" key="24">
    <source>
        <dbReference type="Pfam" id="PF14260"/>
    </source>
</evidence>
<feature type="domain" description="DNA-directed DNA polymerase family B exonuclease" evidence="23">
    <location>
        <begin position="835"/>
        <end position="1009"/>
    </location>
</feature>
<keyword evidence="16" id="KW-0234">DNA repair</keyword>
<evidence type="ECO:0000256" key="7">
    <source>
        <dbReference type="ARBA" id="ARBA00022705"/>
    </source>
</evidence>
<dbReference type="HOGENOM" id="CLU_000203_3_1_1"/>
<comment type="subcellular location">
    <subcellularLocation>
        <location evidence="2 20">Nucleus</location>
    </subcellularLocation>
</comment>
<dbReference type="Gene3D" id="3.90.1600.10">
    <property type="entry name" value="Palm domain of DNA polymerase"/>
    <property type="match status" value="1"/>
</dbReference>
<keyword evidence="14 20" id="KW-0411">Iron-sulfur</keyword>
<dbReference type="EC" id="2.7.7.7" evidence="20"/>
<evidence type="ECO:0000256" key="17">
    <source>
        <dbReference type="ARBA" id="ARBA00023242"/>
    </source>
</evidence>
<dbReference type="SMART" id="SM00486">
    <property type="entry name" value="POLBc"/>
    <property type="match status" value="1"/>
</dbReference>
<feature type="region of interest" description="Disordered" evidence="21">
    <location>
        <begin position="267"/>
        <end position="303"/>
    </location>
</feature>
<comment type="cofactor">
    <cofactor evidence="1 20">
        <name>[4Fe-4S] cluster</name>
        <dbReference type="ChEBI" id="CHEBI:49883"/>
    </cofactor>
</comment>
<feature type="region of interest" description="Disordered" evidence="21">
    <location>
        <begin position="338"/>
        <end position="415"/>
    </location>
</feature>
<evidence type="ECO:0000256" key="5">
    <source>
        <dbReference type="ARBA" id="ARBA00022679"/>
    </source>
</evidence>
<dbReference type="InterPro" id="IPR056435">
    <property type="entry name" value="DPOD/Z_N"/>
</dbReference>
<dbReference type="Pfam" id="PF24055">
    <property type="entry name" value="POL3_N"/>
    <property type="match status" value="1"/>
</dbReference>
<evidence type="ECO:0000256" key="10">
    <source>
        <dbReference type="ARBA" id="ARBA00022771"/>
    </source>
</evidence>